<dbReference type="OrthoDB" id="9815541at2"/>
<dbReference type="Gene3D" id="3.20.20.80">
    <property type="entry name" value="Glycosidases"/>
    <property type="match status" value="1"/>
</dbReference>
<organism evidence="2 4">
    <name type="scientific">Candidatus Cryosericum odellii</name>
    <dbReference type="NCBI Taxonomy" id="2290917"/>
    <lineage>
        <taxon>Bacteria</taxon>
        <taxon>Pseudomonadati</taxon>
        <taxon>Caldisericota/Cryosericota group</taxon>
        <taxon>Candidatus Cryosericota</taxon>
        <taxon>Candidatus Cryosericia</taxon>
        <taxon>Candidatus Cryosericales</taxon>
        <taxon>Candidatus Cryosericaceae</taxon>
        <taxon>Candidatus Cryosericum</taxon>
    </lineage>
</organism>
<sequence length="252" mass="26926">MTKGLDYSFGRPNLDTVKQQGYSFVARYLAVDGGSKLITKTEADQIRAHGLGLVLVYEQYAGRAKEGHAAGKADGQTALTQARSVGFPDIRPVYFAVDYETTGAGQAAIDEYLRGAADSIGANRVGVYGSYAVVERCFTNGSARFFWQTYAWSAGKVSTHSHILQYSNGQTVGGASVDLNESKQADFGAWGIPAPVPAPAPVSAPVVQPTPKLSVAQQWAIDQGIMTPPVDWNGQVDYNILAWALMKACGKI</sequence>
<dbReference type="Pfam" id="PF08924">
    <property type="entry name" value="Rv2525c_GlyHyd-like"/>
    <property type="match status" value="1"/>
</dbReference>
<accession>A0A398D645</accession>
<evidence type="ECO:0000259" key="1">
    <source>
        <dbReference type="Pfam" id="PF08924"/>
    </source>
</evidence>
<dbReference type="EMBL" id="QXIT01000090">
    <property type="protein sequence ID" value="RIE07827.1"/>
    <property type="molecule type" value="Genomic_DNA"/>
</dbReference>
<comment type="caution">
    <text evidence="2">The sequence shown here is derived from an EMBL/GenBank/DDBJ whole genome shotgun (WGS) entry which is preliminary data.</text>
</comment>
<dbReference type="AlphaFoldDB" id="A0A398D645"/>
<evidence type="ECO:0000313" key="4">
    <source>
        <dbReference type="Proteomes" id="UP000266260"/>
    </source>
</evidence>
<evidence type="ECO:0000313" key="5">
    <source>
        <dbReference type="Proteomes" id="UP000266489"/>
    </source>
</evidence>
<dbReference type="RefSeq" id="WP_119120324.1">
    <property type="nucleotide sequence ID" value="NZ_QXIT01000090.1"/>
</dbReference>
<name>A0A398D645_9BACT</name>
<accession>A0A398D7I7</accession>
<gene>
    <name evidence="3" type="ORF">SMC5_08225</name>
    <name evidence="2" type="ORF">SMC6_05255</name>
</gene>
<dbReference type="SUPFAM" id="SSF51445">
    <property type="entry name" value="(Trans)glycosidases"/>
    <property type="match status" value="1"/>
</dbReference>
<evidence type="ECO:0000313" key="2">
    <source>
        <dbReference type="EMBL" id="RIE07827.1"/>
    </source>
</evidence>
<evidence type="ECO:0000313" key="3">
    <source>
        <dbReference type="EMBL" id="RIE08348.1"/>
    </source>
</evidence>
<proteinExistence type="predicted"/>
<reference evidence="4 5" key="1">
    <citation type="submission" date="2018-09" db="EMBL/GenBank/DDBJ databases">
        <title>Discovery and Ecogenomic Context for Candidatus Cryosericales, a Global Caldiserica Order Active in Thawing Permafrost.</title>
        <authorList>
            <person name="Martinez M.A."/>
            <person name="Woodcroft B.J."/>
            <person name="Ignacio Espinoza J.C."/>
            <person name="Zayed A."/>
            <person name="Singleton C.M."/>
            <person name="Boyd J."/>
            <person name="Li Y.-F."/>
            <person name="Purvine S."/>
            <person name="Maughan H."/>
            <person name="Hodgkins S.B."/>
            <person name="Anderson D."/>
            <person name="Sederholm M."/>
            <person name="Temperton B."/>
            <person name="Saleska S.R."/>
            <person name="Tyson G.W."/>
            <person name="Rich V.I."/>
        </authorList>
    </citation>
    <scope>NUCLEOTIDE SEQUENCE [LARGE SCALE GENOMIC DNA]</scope>
    <source>
        <strain evidence="3 5">SMC5</strain>
        <strain evidence="2 4">SMC6</strain>
    </source>
</reference>
<protein>
    <submittedName>
        <fullName evidence="2">DUF1906 domain-containing protein</fullName>
    </submittedName>
</protein>
<feature type="domain" description="Rv2525c-like glycoside hydrolase-like" evidence="1">
    <location>
        <begin position="16"/>
        <end position="178"/>
    </location>
</feature>
<dbReference type="InterPro" id="IPR017853">
    <property type="entry name" value="GH"/>
</dbReference>
<dbReference type="Proteomes" id="UP000266260">
    <property type="component" value="Unassembled WGS sequence"/>
</dbReference>
<keyword evidence="4" id="KW-1185">Reference proteome</keyword>
<dbReference type="Proteomes" id="UP000266489">
    <property type="component" value="Unassembled WGS sequence"/>
</dbReference>
<dbReference type="EMBL" id="QXIU01000203">
    <property type="protein sequence ID" value="RIE08348.1"/>
    <property type="molecule type" value="Genomic_DNA"/>
</dbReference>
<dbReference type="InterPro" id="IPR015020">
    <property type="entry name" value="Rv2525c-like_Glyco_Hydro-like"/>
</dbReference>